<feature type="transmembrane region" description="Helical" evidence="2">
    <location>
        <begin position="41"/>
        <end position="58"/>
    </location>
</feature>
<evidence type="ECO:0008006" key="5">
    <source>
        <dbReference type="Google" id="ProtNLM"/>
    </source>
</evidence>
<keyword evidence="2" id="KW-1133">Transmembrane helix</keyword>
<name>A0A2T5IK21_9LACT</name>
<comment type="caution">
    <text evidence="3">The sequence shown here is derived from an EMBL/GenBank/DDBJ whole genome shotgun (WGS) entry which is preliminary data.</text>
</comment>
<evidence type="ECO:0000313" key="4">
    <source>
        <dbReference type="Proteomes" id="UP000244161"/>
    </source>
</evidence>
<sequence length="318" mass="35207">MNDIITIALRAFPVIALITTGVVLEKSAFISADAVTGMKKLIMNLALPCLLFLILLDADLRPDYLWGSVAVFITCLLAFSLGFLFKKIWKSSNAFFPAVYSSFVNGVIGYPLFISTFGAEHLYRLAILDIGNLLFIFIVLATFLDKVGCNQTGRKRISLKEQVKNVVTSPFLISMFLGILISLLGGRTFLHTNPATAALVTTAGMLAEITLPLILLVIGYELHFDLKQLLVPLPAVLLRIGMMLLFAYLLNTFVIDRLLGLDRLFQMAVYTMFICPPSFIIPVFIEGDCSDKSFIMNFLSLNVILSIVTFIILMTVLL</sequence>
<dbReference type="PANTHER" id="PTHR36838:SF3">
    <property type="entry name" value="TRANSPORTER AUXIN EFFLUX CARRIER EC FAMILY"/>
    <property type="match status" value="1"/>
</dbReference>
<keyword evidence="4" id="KW-1185">Reference proteome</keyword>
<feature type="transmembrane region" description="Helical" evidence="2">
    <location>
        <begin position="94"/>
        <end position="113"/>
    </location>
</feature>
<dbReference type="Proteomes" id="UP000244161">
    <property type="component" value="Unassembled WGS sequence"/>
</dbReference>
<proteinExistence type="predicted"/>
<feature type="transmembrane region" description="Helical" evidence="2">
    <location>
        <begin position="64"/>
        <end position="85"/>
    </location>
</feature>
<feature type="transmembrane region" description="Helical" evidence="2">
    <location>
        <begin position="197"/>
        <end position="218"/>
    </location>
</feature>
<protein>
    <recommendedName>
        <fullName evidence="5">Permease</fullName>
    </recommendedName>
</protein>
<dbReference type="EMBL" id="QAOM01000010">
    <property type="protein sequence ID" value="PTQ84153.1"/>
    <property type="molecule type" value="Genomic_DNA"/>
</dbReference>
<keyword evidence="2" id="KW-0812">Transmembrane</keyword>
<feature type="transmembrane region" description="Helical" evidence="2">
    <location>
        <begin position="125"/>
        <end position="144"/>
    </location>
</feature>
<gene>
    <name evidence="3" type="ORF">C8U37_11070</name>
</gene>
<evidence type="ECO:0000256" key="2">
    <source>
        <dbReference type="SAM" id="Phobius"/>
    </source>
</evidence>
<dbReference type="OrthoDB" id="371211at2"/>
<dbReference type="PANTHER" id="PTHR36838">
    <property type="entry name" value="AUXIN EFFLUX CARRIER FAMILY PROTEIN"/>
    <property type="match status" value="1"/>
</dbReference>
<evidence type="ECO:0000313" key="3">
    <source>
        <dbReference type="EMBL" id="PTQ84153.1"/>
    </source>
</evidence>
<dbReference type="AlphaFoldDB" id="A0A2T5IK21"/>
<keyword evidence="1" id="KW-0813">Transport</keyword>
<feature type="transmembrane region" description="Helical" evidence="2">
    <location>
        <begin position="165"/>
        <end position="185"/>
    </location>
</feature>
<organism evidence="3 4">
    <name type="scientific">Trichococcus patagoniensis</name>
    <dbReference type="NCBI Taxonomy" id="382641"/>
    <lineage>
        <taxon>Bacteria</taxon>
        <taxon>Bacillati</taxon>
        <taxon>Bacillota</taxon>
        <taxon>Bacilli</taxon>
        <taxon>Lactobacillales</taxon>
        <taxon>Carnobacteriaceae</taxon>
        <taxon>Trichococcus</taxon>
    </lineage>
</organism>
<evidence type="ECO:0000256" key="1">
    <source>
        <dbReference type="ARBA" id="ARBA00022448"/>
    </source>
</evidence>
<accession>A0A2T5IK21</accession>
<feature type="transmembrane region" description="Helical" evidence="2">
    <location>
        <begin position="6"/>
        <end position="29"/>
    </location>
</feature>
<keyword evidence="2" id="KW-0472">Membrane</keyword>
<dbReference type="RefSeq" id="WP_108032785.1">
    <property type="nucleotide sequence ID" value="NZ_QAOM01000010.1"/>
</dbReference>
<feature type="transmembrane region" description="Helical" evidence="2">
    <location>
        <begin position="230"/>
        <end position="255"/>
    </location>
</feature>
<reference evidence="3 4" key="1">
    <citation type="submission" date="2018-04" db="EMBL/GenBank/DDBJ databases">
        <title>Genomic Encyclopedia of Archaeal and Bacterial Type Strains, Phase II (KMG-II): from individual species to whole genera.</title>
        <authorList>
            <person name="Goeker M."/>
        </authorList>
    </citation>
    <scope>NUCLEOTIDE SEQUENCE [LARGE SCALE GENOMIC DNA]</scope>
    <source>
        <strain evidence="3 4">DSM 18806</strain>
    </source>
</reference>
<feature type="transmembrane region" description="Helical" evidence="2">
    <location>
        <begin position="297"/>
        <end position="317"/>
    </location>
</feature>
<feature type="transmembrane region" description="Helical" evidence="2">
    <location>
        <begin position="267"/>
        <end position="285"/>
    </location>
</feature>